<feature type="transmembrane region" description="Helical" evidence="1">
    <location>
        <begin position="147"/>
        <end position="169"/>
    </location>
</feature>
<feature type="transmembrane region" description="Helical" evidence="1">
    <location>
        <begin position="190"/>
        <end position="213"/>
    </location>
</feature>
<protein>
    <submittedName>
        <fullName evidence="2">Uncharacterized protein</fullName>
    </submittedName>
</protein>
<keyword evidence="1" id="KW-0472">Membrane</keyword>
<keyword evidence="1" id="KW-0812">Transmembrane</keyword>
<accession>A0A7R9W5F0</accession>
<name>A0A7R9W5F0_9STRA</name>
<dbReference type="EMBL" id="HBED01026485">
    <property type="protein sequence ID" value="CAD8314449.1"/>
    <property type="molecule type" value="Transcribed_RNA"/>
</dbReference>
<organism evidence="2">
    <name type="scientific">Pseudictyota dubia</name>
    <dbReference type="NCBI Taxonomy" id="2749911"/>
    <lineage>
        <taxon>Eukaryota</taxon>
        <taxon>Sar</taxon>
        <taxon>Stramenopiles</taxon>
        <taxon>Ochrophyta</taxon>
        <taxon>Bacillariophyta</taxon>
        <taxon>Mediophyceae</taxon>
        <taxon>Biddulphiophycidae</taxon>
        <taxon>Eupodiscales</taxon>
        <taxon>Odontellaceae</taxon>
        <taxon>Pseudictyota</taxon>
    </lineage>
</organism>
<evidence type="ECO:0000256" key="1">
    <source>
        <dbReference type="SAM" id="Phobius"/>
    </source>
</evidence>
<dbReference type="AlphaFoldDB" id="A0A7R9W5F0"/>
<evidence type="ECO:0000313" key="2">
    <source>
        <dbReference type="EMBL" id="CAD8314449.1"/>
    </source>
</evidence>
<proteinExistence type="predicted"/>
<keyword evidence="1" id="KW-1133">Transmembrane helix</keyword>
<sequence length="349" mass="38425">MAAIICEALCTSSFFSYRSMATVLNAPPIALGVKAGIDLYGEMIVAFDDEQNDCGGNCWKRKPCRGSVWLLVHGTVSTGHVVAAWYIYRKITEEIVNDNDDDYFRDDLYCDSQPPYQREDLPNSTNSPAPKSEAGRAWQVLCHDPKISVYILLTVFYSIWMSIGSRWVVSGSFQTDEIQGSSCPESIRTEMLTGIGFGYVFYSLGASTLFNAFCLAYCRNSTEVNREISSAVLGSNGTASRNMEASIRGHSSRIENIGASFSPYPNDSNAQRDIPTATDVFVYDEENERRVERETKAAIDGSAIGSKVGKTLGLSRKMTSELETNAARASMAIIERVDSARSLVEGLSW</sequence>
<gene>
    <name evidence="2" type="ORF">TDUB1175_LOCUS13238</name>
</gene>
<reference evidence="2" key="1">
    <citation type="submission" date="2021-01" db="EMBL/GenBank/DDBJ databases">
        <authorList>
            <person name="Corre E."/>
            <person name="Pelletier E."/>
            <person name="Niang G."/>
            <person name="Scheremetjew M."/>
            <person name="Finn R."/>
            <person name="Kale V."/>
            <person name="Holt S."/>
            <person name="Cochrane G."/>
            <person name="Meng A."/>
            <person name="Brown T."/>
            <person name="Cohen L."/>
        </authorList>
    </citation>
    <scope>NUCLEOTIDE SEQUENCE</scope>
    <source>
        <strain evidence="2">CCMP147</strain>
    </source>
</reference>